<dbReference type="PANTHER" id="PTHR13354:SF8">
    <property type="entry name" value="LYSINE-SPECIFIC DEMETHYLASE 9"/>
    <property type="match status" value="1"/>
</dbReference>
<feature type="compositionally biased region" description="Polar residues" evidence="2">
    <location>
        <begin position="475"/>
        <end position="490"/>
    </location>
</feature>
<reference evidence="3 4" key="1">
    <citation type="submission" date="2019-09" db="EMBL/GenBank/DDBJ databases">
        <title>Bird 10,000 Genomes (B10K) Project - Family phase.</title>
        <authorList>
            <person name="Zhang G."/>
        </authorList>
    </citation>
    <scope>NUCLEOTIDE SEQUENCE [LARGE SCALE GENOMIC DNA]</scope>
    <source>
        <strain evidence="3">B10K-DU-008-63</strain>
    </source>
</reference>
<dbReference type="GO" id="GO:0032259">
    <property type="term" value="P:methylation"/>
    <property type="evidence" value="ECO:0007669"/>
    <property type="project" value="UniProtKB-KW"/>
</dbReference>
<feature type="compositionally biased region" description="Polar residues" evidence="2">
    <location>
        <begin position="516"/>
        <end position="531"/>
    </location>
</feature>
<feature type="region of interest" description="Disordered" evidence="2">
    <location>
        <begin position="473"/>
        <end position="554"/>
    </location>
</feature>
<proteinExistence type="inferred from homology"/>
<evidence type="ECO:0000313" key="3">
    <source>
        <dbReference type="EMBL" id="NXL37612.1"/>
    </source>
</evidence>
<evidence type="ECO:0000256" key="2">
    <source>
        <dbReference type="SAM" id="MobiDB-lite"/>
    </source>
</evidence>
<dbReference type="GO" id="GO:0005634">
    <property type="term" value="C:nucleus"/>
    <property type="evidence" value="ECO:0007669"/>
    <property type="project" value="InterPro"/>
</dbReference>
<dbReference type="InterPro" id="IPR026306">
    <property type="entry name" value="RSBN1/Dpy-2/CEP530"/>
</dbReference>
<dbReference type="OrthoDB" id="6020087at2759"/>
<dbReference type="EMBL" id="VXAP01000640">
    <property type="protein sequence ID" value="NXL37612.1"/>
    <property type="molecule type" value="Genomic_DNA"/>
</dbReference>
<keyword evidence="3" id="KW-0489">Methyltransferase</keyword>
<gene>
    <name evidence="3" type="primary">Rsbn1</name>
    <name evidence="3" type="ORF">GLABRA_R05040</name>
</gene>
<keyword evidence="4" id="KW-1185">Reference proteome</keyword>
<accession>A0A7L0S8I5</accession>
<keyword evidence="3" id="KW-0808">Transferase</keyword>
<comment type="similarity">
    <text evidence="1">Belongs to the round spermatid basic protein 1 family.</text>
</comment>
<dbReference type="Proteomes" id="UP000591073">
    <property type="component" value="Unassembled WGS sequence"/>
</dbReference>
<organism evidence="3 4">
    <name type="scientific">Glaucidium brasilianum</name>
    <name type="common">Ferruginous pygmy-owl</name>
    <dbReference type="NCBI Taxonomy" id="78217"/>
    <lineage>
        <taxon>Eukaryota</taxon>
        <taxon>Metazoa</taxon>
        <taxon>Chordata</taxon>
        <taxon>Craniata</taxon>
        <taxon>Vertebrata</taxon>
        <taxon>Euteleostomi</taxon>
        <taxon>Archelosauria</taxon>
        <taxon>Archosauria</taxon>
        <taxon>Dinosauria</taxon>
        <taxon>Saurischia</taxon>
        <taxon>Theropoda</taxon>
        <taxon>Coelurosauria</taxon>
        <taxon>Aves</taxon>
        <taxon>Neognathae</taxon>
        <taxon>Neoaves</taxon>
        <taxon>Telluraves</taxon>
        <taxon>Strigiformes</taxon>
        <taxon>Strigidae</taxon>
        <taxon>Glaucidium</taxon>
    </lineage>
</organism>
<name>A0A7L0S8I5_GLABR</name>
<protein>
    <submittedName>
        <fullName evidence="3">RSBN1 demethylase</fullName>
    </submittedName>
</protein>
<dbReference type="AlphaFoldDB" id="A0A7L0S8I5"/>
<dbReference type="PANTHER" id="PTHR13354">
    <property type="entry name" value="ROUND SPERMATID BASIC PROTEIN 1"/>
    <property type="match status" value="1"/>
</dbReference>
<feature type="non-terminal residue" evidence="3">
    <location>
        <position position="554"/>
    </location>
</feature>
<evidence type="ECO:0000313" key="4">
    <source>
        <dbReference type="Proteomes" id="UP000591073"/>
    </source>
</evidence>
<sequence length="554" mass="63082">ETPDENGKTQRADSLIMKKIKKKKKKKHREDVRGKRLKMYNKEVQTVCAGLTRIDKETLSQGQCDNLEMNKESFRYLKDEQLCRLNLGMQEYRIPQGVQTPFVTHQEHSVRSSFLKTGTKFSNFIHEEHQSNGGALVLHAYMDELSFLSPVEMERFAEEFLALSFSENDKNAAYYALAIVHGAAAYLPDFLDYFAFNFPNTPVKMEILGKKDIETTTISNFHSQVNRTYCCGTYRAGPMRQISLVGAVDEEVGDYFPEFLDMLEESPFLRMTLPWGTLSSLRLQCRSQSDDGPIMWVRPGEQMIPTADMPKSPFKRRRSMNEIKNLQYLPRTSEPREVLFEDRTRAHADHVGQGFDWQSTAAVGVLKAVQFGEWSDQPRITKDVVCFHAEDFTDVVQRLQLDLHEPPVSQCVQWVDEAKLNQMRREGIRYARIQLCDNDIYFIPRNVIHQFKTVSAVCSLAWHIRLKQYHPVGETSPNAESNSSLNSSVPGKTETEGEPPCVSVKIEPEEPGIEMQLTTGGLPSSVSSISGLVQPDQVAQPLPGFKTESDQQHN</sequence>
<comment type="caution">
    <text evidence="3">The sequence shown here is derived from an EMBL/GenBank/DDBJ whole genome shotgun (WGS) entry which is preliminary data.</text>
</comment>
<evidence type="ECO:0000256" key="1">
    <source>
        <dbReference type="ARBA" id="ARBA00010560"/>
    </source>
</evidence>
<feature type="non-terminal residue" evidence="3">
    <location>
        <position position="1"/>
    </location>
</feature>
<dbReference type="GO" id="GO:0008168">
    <property type="term" value="F:methyltransferase activity"/>
    <property type="evidence" value="ECO:0007669"/>
    <property type="project" value="UniProtKB-KW"/>
</dbReference>